<evidence type="ECO:0000256" key="4">
    <source>
        <dbReference type="ARBA" id="ARBA00022827"/>
    </source>
</evidence>
<protein>
    <submittedName>
        <fullName evidence="10">FAD-dependent oxidoreductase</fullName>
    </submittedName>
</protein>
<keyword evidence="6" id="KW-0558">Oxidation</keyword>
<evidence type="ECO:0000256" key="3">
    <source>
        <dbReference type="ARBA" id="ARBA00022630"/>
    </source>
</evidence>
<dbReference type="InterPro" id="IPR004099">
    <property type="entry name" value="Pyr_nucl-diS_OxRdtase_dimer"/>
</dbReference>
<proteinExistence type="inferred from homology"/>
<comment type="caution">
    <text evidence="10">The sequence shown here is derived from an EMBL/GenBank/DDBJ whole genome shotgun (WGS) entry which is preliminary data.</text>
</comment>
<evidence type="ECO:0000259" key="8">
    <source>
        <dbReference type="Pfam" id="PF02852"/>
    </source>
</evidence>
<accession>A0ABV9JDR2</accession>
<sequence length="447" mass="49504">MRIVIIGGSHAGICTALRALEEYPEAEIVIYEKNERTSFVSQGIISYLAGEKESLFQSSYLSPEEIRATGIHFITESVVSSIDVKEKKLTYYHLGSEELLEDKYDKLVFATGSYPIMPLIPFDNTSEIFFLKGMTDAIAAGKFLEKAKTVAIVGGGMTGLEVARICNQRGIKTTWINAHHHVLSRYLDEASSTLLEKIVSSEGVQVENDCRVTEISKAADNGSLLHTTTKEISVDGVIFALGFQPNTYLLHEQVTLGDRGAILVDEYMQTSVADVFAVGDASTTWVERAGKNFYLPHASDSVRNGEIAAVNLMKARQKINSTQATYHVPMKDMVIALTGQTLAQAKKVGLDALSVQAVNAHLKGHSTSYVWLVYERHTHRIIGLQCIGKTPDLAAYADIISLAIERNLTVEDIEFTDFYFEHGYKDPRGFNRILARLVRGNQEEKQD</sequence>
<dbReference type="InterPro" id="IPR050260">
    <property type="entry name" value="FAD-bd_OxRdtase"/>
</dbReference>
<evidence type="ECO:0000256" key="1">
    <source>
        <dbReference type="ARBA" id="ARBA00001974"/>
    </source>
</evidence>
<dbReference type="Gene3D" id="3.30.390.30">
    <property type="match status" value="1"/>
</dbReference>
<evidence type="ECO:0000256" key="6">
    <source>
        <dbReference type="ARBA" id="ARBA00023097"/>
    </source>
</evidence>
<evidence type="ECO:0000259" key="9">
    <source>
        <dbReference type="Pfam" id="PF07992"/>
    </source>
</evidence>
<dbReference type="RefSeq" id="WP_213536866.1">
    <property type="nucleotide sequence ID" value="NZ_BOVQ01000010.1"/>
</dbReference>
<dbReference type="PANTHER" id="PTHR43429">
    <property type="entry name" value="PYRIDINE NUCLEOTIDE-DISULFIDE OXIDOREDUCTASE DOMAIN-CONTAINING"/>
    <property type="match status" value="1"/>
</dbReference>
<dbReference type="Pfam" id="PF02852">
    <property type="entry name" value="Pyr_redox_dim"/>
    <property type="match status" value="1"/>
</dbReference>
<dbReference type="InterPro" id="IPR036188">
    <property type="entry name" value="FAD/NAD-bd_sf"/>
</dbReference>
<dbReference type="InterPro" id="IPR023753">
    <property type="entry name" value="FAD/NAD-binding_dom"/>
</dbReference>
<feature type="domain" description="Pyridine nucleotide-disulphide oxidoreductase dimerisation" evidence="8">
    <location>
        <begin position="332"/>
        <end position="416"/>
    </location>
</feature>
<evidence type="ECO:0000313" key="10">
    <source>
        <dbReference type="EMBL" id="MFC4652892.1"/>
    </source>
</evidence>
<comment type="similarity">
    <text evidence="2">Belongs to the class-III pyridine nucleotide-disulfide oxidoreductase family.</text>
</comment>
<evidence type="ECO:0000256" key="7">
    <source>
        <dbReference type="ARBA" id="ARBA00023284"/>
    </source>
</evidence>
<keyword evidence="5" id="KW-0560">Oxidoreductase</keyword>
<dbReference type="Gene3D" id="3.50.50.60">
    <property type="entry name" value="FAD/NAD(P)-binding domain"/>
    <property type="match status" value="2"/>
</dbReference>
<comment type="cofactor">
    <cofactor evidence="1">
        <name>FAD</name>
        <dbReference type="ChEBI" id="CHEBI:57692"/>
    </cofactor>
</comment>
<dbReference type="SUPFAM" id="SSF51905">
    <property type="entry name" value="FAD/NAD(P)-binding domain"/>
    <property type="match status" value="1"/>
</dbReference>
<name>A0ABV9JDR2_9LACT</name>
<evidence type="ECO:0000313" key="11">
    <source>
        <dbReference type="Proteomes" id="UP001595987"/>
    </source>
</evidence>
<keyword evidence="4" id="KW-0274">FAD</keyword>
<gene>
    <name evidence="10" type="ORF">ACFO26_08205</name>
</gene>
<keyword evidence="11" id="KW-1185">Reference proteome</keyword>
<dbReference type="PANTHER" id="PTHR43429:SF1">
    <property type="entry name" value="NAD(P)H SULFUR OXIDOREDUCTASE (COA-DEPENDENT)"/>
    <property type="match status" value="1"/>
</dbReference>
<keyword evidence="3" id="KW-0285">Flavoprotein</keyword>
<feature type="domain" description="FAD/NAD(P)-binding" evidence="9">
    <location>
        <begin position="1"/>
        <end position="287"/>
    </location>
</feature>
<dbReference type="Pfam" id="PF07992">
    <property type="entry name" value="Pyr_redox_2"/>
    <property type="match status" value="1"/>
</dbReference>
<evidence type="ECO:0000256" key="5">
    <source>
        <dbReference type="ARBA" id="ARBA00023002"/>
    </source>
</evidence>
<reference evidence="11" key="1">
    <citation type="journal article" date="2019" name="Int. J. Syst. Evol. Microbiol.">
        <title>The Global Catalogue of Microorganisms (GCM) 10K type strain sequencing project: providing services to taxonomists for standard genome sequencing and annotation.</title>
        <authorList>
            <consortium name="The Broad Institute Genomics Platform"/>
            <consortium name="The Broad Institute Genome Sequencing Center for Infectious Disease"/>
            <person name="Wu L."/>
            <person name="Ma J."/>
        </authorList>
    </citation>
    <scope>NUCLEOTIDE SEQUENCE [LARGE SCALE GENOMIC DNA]</scope>
    <source>
        <strain evidence="11">CCUG 63287</strain>
    </source>
</reference>
<keyword evidence="7" id="KW-0676">Redox-active center</keyword>
<dbReference type="Proteomes" id="UP001595987">
    <property type="component" value="Unassembled WGS sequence"/>
</dbReference>
<dbReference type="SUPFAM" id="SSF55424">
    <property type="entry name" value="FAD/NAD-linked reductases, dimerisation (C-terminal) domain"/>
    <property type="match status" value="1"/>
</dbReference>
<dbReference type="PRINTS" id="PR00469">
    <property type="entry name" value="PNDRDTASEII"/>
</dbReference>
<dbReference type="PRINTS" id="PR00368">
    <property type="entry name" value="FADPNR"/>
</dbReference>
<dbReference type="EMBL" id="JBHSGD010000006">
    <property type="protein sequence ID" value="MFC4652892.1"/>
    <property type="molecule type" value="Genomic_DNA"/>
</dbReference>
<organism evidence="10 11">
    <name type="scientific">Lactococcus nasutitermitis</name>
    <dbReference type="NCBI Taxonomy" id="1652957"/>
    <lineage>
        <taxon>Bacteria</taxon>
        <taxon>Bacillati</taxon>
        <taxon>Bacillota</taxon>
        <taxon>Bacilli</taxon>
        <taxon>Lactobacillales</taxon>
        <taxon>Streptococcaceae</taxon>
        <taxon>Lactococcus</taxon>
    </lineage>
</organism>
<evidence type="ECO:0000256" key="2">
    <source>
        <dbReference type="ARBA" id="ARBA00009130"/>
    </source>
</evidence>
<dbReference type="InterPro" id="IPR016156">
    <property type="entry name" value="FAD/NAD-linked_Rdtase_dimer_sf"/>
</dbReference>